<keyword evidence="3" id="KW-1185">Reference proteome</keyword>
<dbReference type="InterPro" id="IPR056299">
    <property type="entry name" value="CFAP61_dimer"/>
</dbReference>
<organism evidence="2 3">
    <name type="scientific">Mytilus galloprovincialis</name>
    <name type="common">Mediterranean mussel</name>
    <dbReference type="NCBI Taxonomy" id="29158"/>
    <lineage>
        <taxon>Eukaryota</taxon>
        <taxon>Metazoa</taxon>
        <taxon>Spiralia</taxon>
        <taxon>Lophotrochozoa</taxon>
        <taxon>Mollusca</taxon>
        <taxon>Bivalvia</taxon>
        <taxon>Autobranchia</taxon>
        <taxon>Pteriomorphia</taxon>
        <taxon>Mytilida</taxon>
        <taxon>Mytiloidea</taxon>
        <taxon>Mytilidae</taxon>
        <taxon>Mytilinae</taxon>
        <taxon>Mytilus</taxon>
    </lineage>
</organism>
<dbReference type="AlphaFoldDB" id="A0A3L5TSS0"/>
<dbReference type="PANTHER" id="PTHR21178:SF8">
    <property type="entry name" value="CILIA- AND FLAGELLA-ASSOCIATED PROTEIN 61"/>
    <property type="match status" value="1"/>
</dbReference>
<dbReference type="Pfam" id="PF23150">
    <property type="entry name" value="CFAP61_dimer"/>
    <property type="match status" value="1"/>
</dbReference>
<gene>
    <name evidence="2" type="ORF">AM593_04556</name>
</gene>
<evidence type="ECO:0000313" key="3">
    <source>
        <dbReference type="Proteomes" id="UP000266721"/>
    </source>
</evidence>
<dbReference type="EMBL" id="KV588536">
    <property type="protein sequence ID" value="OPL22369.1"/>
    <property type="molecule type" value="Genomic_DNA"/>
</dbReference>
<comment type="caution">
    <text evidence="2">The sequence shown here is derived from an EMBL/GenBank/DDBJ whole genome shotgun (WGS) entry which is preliminary data.</text>
</comment>
<dbReference type="InterPro" id="IPR038884">
    <property type="entry name" value="CFAP61"/>
</dbReference>
<feature type="non-terminal residue" evidence="2">
    <location>
        <position position="1"/>
    </location>
</feature>
<protein>
    <recommendedName>
        <fullName evidence="1">CFAP61 dimerisation domain-containing protein</fullName>
    </recommendedName>
</protein>
<evidence type="ECO:0000259" key="1">
    <source>
        <dbReference type="Pfam" id="PF23150"/>
    </source>
</evidence>
<evidence type="ECO:0000313" key="2">
    <source>
        <dbReference type="EMBL" id="OPL22369.1"/>
    </source>
</evidence>
<reference evidence="2 3" key="1">
    <citation type="journal article" date="2016" name="PLoS ONE">
        <title>A First Insight into the Genome of the Filter-Feeder Mussel Mytilus galloprovincialis.</title>
        <authorList>
            <person name="Murgarella M."/>
            <person name="Puiu D."/>
            <person name="Novoa B."/>
            <person name="Figueras A."/>
            <person name="Posada D."/>
            <person name="Canchaya C."/>
        </authorList>
    </citation>
    <scope>NUCLEOTIDE SEQUENCE [LARGE SCALE GENOMIC DNA]</scope>
    <source>
        <tissue evidence="2">Muscle</tissue>
    </source>
</reference>
<accession>A0A3L5TSS0</accession>
<name>A0A3L5TSS0_MYTGA</name>
<sequence length="122" mass="14589">LYGLHERCLNNLVSRFNEGLIKDFYTYFLETWSLAMYHDRFTDFRDEVRELLSNSPEKGIEAVEEKVRQIIDEDVPMNESQKEQLLKIYQETGTKRAVDTRFLSFLSYNYYHLPMYAKPGMV</sequence>
<feature type="domain" description="CFAP61 dimerisation" evidence="1">
    <location>
        <begin position="1"/>
        <end position="35"/>
    </location>
</feature>
<proteinExistence type="predicted"/>
<dbReference type="Proteomes" id="UP000266721">
    <property type="component" value="Unassembled WGS sequence"/>
</dbReference>
<dbReference type="PANTHER" id="PTHR21178">
    <property type="entry name" value="CILIA- AND FLAGELLA-ASSOCIATED PROTEIN 61"/>
    <property type="match status" value="1"/>
</dbReference>